<evidence type="ECO:0008006" key="4">
    <source>
        <dbReference type="Google" id="ProtNLM"/>
    </source>
</evidence>
<comment type="caution">
    <text evidence="2">The sequence shown here is derived from an EMBL/GenBank/DDBJ whole genome shotgun (WGS) entry which is preliminary data.</text>
</comment>
<gene>
    <name evidence="2" type="ORF">KOR34_03030</name>
</gene>
<dbReference type="AlphaFoldDB" id="A0A5C5VCH7"/>
<dbReference type="OrthoDB" id="284841at2"/>
<accession>A0A5C5VCH7</accession>
<keyword evidence="3" id="KW-1185">Reference proteome</keyword>
<dbReference type="Gene3D" id="2.60.40.10">
    <property type="entry name" value="Immunoglobulins"/>
    <property type="match status" value="1"/>
</dbReference>
<organism evidence="2 3">
    <name type="scientific">Posidoniimonas corsicana</name>
    <dbReference type="NCBI Taxonomy" id="1938618"/>
    <lineage>
        <taxon>Bacteria</taxon>
        <taxon>Pseudomonadati</taxon>
        <taxon>Planctomycetota</taxon>
        <taxon>Planctomycetia</taxon>
        <taxon>Pirellulales</taxon>
        <taxon>Lacipirellulaceae</taxon>
        <taxon>Posidoniimonas</taxon>
    </lineage>
</organism>
<feature type="chain" id="PRO_5022881665" description="Cna protein B-type domain protein" evidence="1">
    <location>
        <begin position="27"/>
        <end position="170"/>
    </location>
</feature>
<protein>
    <recommendedName>
        <fullName evidence="4">Cna protein B-type domain protein</fullName>
    </recommendedName>
</protein>
<dbReference type="Pfam" id="PF13620">
    <property type="entry name" value="CarboxypepD_reg"/>
    <property type="match status" value="1"/>
</dbReference>
<dbReference type="Proteomes" id="UP000316714">
    <property type="component" value="Unassembled WGS sequence"/>
</dbReference>
<evidence type="ECO:0000256" key="1">
    <source>
        <dbReference type="SAM" id="SignalP"/>
    </source>
</evidence>
<reference evidence="2 3" key="1">
    <citation type="submission" date="2019-02" db="EMBL/GenBank/DDBJ databases">
        <title>Deep-cultivation of Planctomycetes and their phenomic and genomic characterization uncovers novel biology.</title>
        <authorList>
            <person name="Wiegand S."/>
            <person name="Jogler M."/>
            <person name="Boedeker C."/>
            <person name="Pinto D."/>
            <person name="Vollmers J."/>
            <person name="Rivas-Marin E."/>
            <person name="Kohn T."/>
            <person name="Peeters S.H."/>
            <person name="Heuer A."/>
            <person name="Rast P."/>
            <person name="Oberbeckmann S."/>
            <person name="Bunk B."/>
            <person name="Jeske O."/>
            <person name="Meyerdierks A."/>
            <person name="Storesund J.E."/>
            <person name="Kallscheuer N."/>
            <person name="Luecker S."/>
            <person name="Lage O.M."/>
            <person name="Pohl T."/>
            <person name="Merkel B.J."/>
            <person name="Hornburger P."/>
            <person name="Mueller R.-W."/>
            <person name="Bruemmer F."/>
            <person name="Labrenz M."/>
            <person name="Spormann A.M."/>
            <person name="Op Den Camp H."/>
            <person name="Overmann J."/>
            <person name="Amann R."/>
            <person name="Jetten M.S.M."/>
            <person name="Mascher T."/>
            <person name="Medema M.H."/>
            <person name="Devos D.P."/>
            <person name="Kaster A.-K."/>
            <person name="Ovreas L."/>
            <person name="Rohde M."/>
            <person name="Galperin M.Y."/>
            <person name="Jogler C."/>
        </authorList>
    </citation>
    <scope>NUCLEOTIDE SEQUENCE [LARGE SCALE GENOMIC DNA]</scope>
    <source>
        <strain evidence="2 3">KOR34</strain>
    </source>
</reference>
<dbReference type="InterPro" id="IPR013783">
    <property type="entry name" value="Ig-like_fold"/>
</dbReference>
<name>A0A5C5VCH7_9BACT</name>
<dbReference type="SUPFAM" id="SSF49478">
    <property type="entry name" value="Cna protein B-type domain"/>
    <property type="match status" value="1"/>
</dbReference>
<evidence type="ECO:0000313" key="3">
    <source>
        <dbReference type="Proteomes" id="UP000316714"/>
    </source>
</evidence>
<feature type="signal peptide" evidence="1">
    <location>
        <begin position="1"/>
        <end position="26"/>
    </location>
</feature>
<evidence type="ECO:0000313" key="2">
    <source>
        <dbReference type="EMBL" id="TWT35412.1"/>
    </source>
</evidence>
<dbReference type="EMBL" id="SIHJ01000001">
    <property type="protein sequence ID" value="TWT35412.1"/>
    <property type="molecule type" value="Genomic_DNA"/>
</dbReference>
<proteinExistence type="predicted"/>
<sequence precursor="true">MKIKTIQQLAAMVAAVGMMLPQSAMAAQPKAASQGDVALRTGGVFVGQYVDAQGAAVAGVDVAMHAGGKTVAVTKTDKQGRFAVKGLKTGQYDVVAMNQKQSFRCWDGKAAPPHARNGALIVTGSDVVTGQGGLLGFVQNYPLMSAAAVTAAIAIPVGIAAADDDPPASP</sequence>
<keyword evidence="1" id="KW-0732">Signal</keyword>
<dbReference type="RefSeq" id="WP_146561563.1">
    <property type="nucleotide sequence ID" value="NZ_SIHJ01000001.1"/>
</dbReference>